<feature type="region of interest" description="Disordered" evidence="1">
    <location>
        <begin position="359"/>
        <end position="379"/>
    </location>
</feature>
<evidence type="ECO:0000256" key="1">
    <source>
        <dbReference type="SAM" id="MobiDB-lite"/>
    </source>
</evidence>
<name>M1P000_DESSD</name>
<keyword evidence="2" id="KW-0472">Membrane</keyword>
<feature type="transmembrane region" description="Helical" evidence="2">
    <location>
        <begin position="303"/>
        <end position="326"/>
    </location>
</feature>
<evidence type="ECO:0000256" key="2">
    <source>
        <dbReference type="SAM" id="Phobius"/>
    </source>
</evidence>
<organism evidence="3 4">
    <name type="scientific">Desulfocapsa sulfexigens (strain DSM 10523 / SB164P1)</name>
    <dbReference type="NCBI Taxonomy" id="1167006"/>
    <lineage>
        <taxon>Bacteria</taxon>
        <taxon>Pseudomonadati</taxon>
        <taxon>Thermodesulfobacteriota</taxon>
        <taxon>Desulfobulbia</taxon>
        <taxon>Desulfobulbales</taxon>
        <taxon>Desulfocapsaceae</taxon>
        <taxon>Desulfocapsa</taxon>
    </lineage>
</organism>
<dbReference type="HOGENOM" id="CLU_019171_0_0_7"/>
<gene>
    <name evidence="3" type="ordered locus">UWK_00263</name>
</gene>
<dbReference type="PATRIC" id="fig|1167006.5.peg.298"/>
<evidence type="ECO:0008006" key="5">
    <source>
        <dbReference type="Google" id="ProtNLM"/>
    </source>
</evidence>
<dbReference type="OrthoDB" id="5417513at2"/>
<keyword evidence="2" id="KW-0812">Transmembrane</keyword>
<dbReference type="STRING" id="1167006.UWK_00263"/>
<feature type="transmembrane region" description="Helical" evidence="2">
    <location>
        <begin position="88"/>
        <end position="112"/>
    </location>
</feature>
<dbReference type="EMBL" id="CP003985">
    <property type="protein sequence ID" value="AGF76848.1"/>
    <property type="molecule type" value="Genomic_DNA"/>
</dbReference>
<dbReference type="Proteomes" id="UP000011721">
    <property type="component" value="Chromosome"/>
</dbReference>
<keyword evidence="4" id="KW-1185">Reference proteome</keyword>
<evidence type="ECO:0000313" key="3">
    <source>
        <dbReference type="EMBL" id="AGF76848.1"/>
    </source>
</evidence>
<dbReference type="RefSeq" id="WP_015402547.1">
    <property type="nucleotide sequence ID" value="NC_020304.1"/>
</dbReference>
<dbReference type="eggNOG" id="ENOG5032R7W">
    <property type="taxonomic scope" value="Bacteria"/>
</dbReference>
<feature type="transmembrane region" description="Helical" evidence="2">
    <location>
        <begin position="124"/>
        <end position="146"/>
    </location>
</feature>
<evidence type="ECO:0000313" key="4">
    <source>
        <dbReference type="Proteomes" id="UP000011721"/>
    </source>
</evidence>
<reference evidence="4" key="1">
    <citation type="journal article" date="2013" name="Stand. Genomic Sci.">
        <title>Complete genome sequence of Desulfocapsa sulfexigens, a marine deltaproteobacterium specialized in disproportionating inorganic sulfur compounds.</title>
        <authorList>
            <person name="Finster K.W."/>
            <person name="Kjeldsen K.U."/>
            <person name="Kube M."/>
            <person name="Reinhardt R."/>
            <person name="Mussmann M."/>
            <person name="Amann R."/>
            <person name="Schreiber L."/>
        </authorList>
    </citation>
    <scope>NUCLEOTIDE SEQUENCE [LARGE SCALE GENOMIC DNA]</scope>
    <source>
        <strain evidence="4">DSM 10523 / SB164P1</strain>
    </source>
</reference>
<protein>
    <recommendedName>
        <fullName evidence="5">DUF2868 domain-containing protein</fullName>
    </recommendedName>
</protein>
<dbReference type="AlphaFoldDB" id="M1P000"/>
<keyword evidence="2" id="KW-1133">Transmembrane helix</keyword>
<feature type="transmembrane region" description="Helical" evidence="2">
    <location>
        <begin position="210"/>
        <end position="233"/>
    </location>
</feature>
<dbReference type="KEGG" id="dsf:UWK_00263"/>
<proteinExistence type="predicted"/>
<sequence>MNSSWRIPDFLDLEYFFIQDKQLEEEEGAAVLRDRDRNLYLNVIGGDVTDAEPEREWLIYRWLQERRRLENQEQGGQALLPGRMWYELYGLFWSLFSFLALASGAGLAWSFLSYSGEQPVNVSLFFLVFVGFQVCFLLLLLFVWGYRRVRGFDLRSSLLLSLVSRGLNSFLFKIRRYGFENMAGHRRSQFAGALAAVRTRGKGYGALFSWPLFLLFQLFGIAFNFGVLGVLLVKVASSDMAFGWQSTIQVSSQFVARLVHWLALPWSWLLGSASYPGAAQIEGSRMVLKDGFYHLISTDLVSWWPFLCLAICCYCLLPRIALFMLGTFGRKRALKRVSLQRPDHNQLLHRLLSPRLETRPQVQGVSSDPLPKTMQREEEEPRTVNGELLALVPDELFDDCDTAGMKQLCQEVFGYGVAGMLRIDDEYGDSSPIFSQLRPESDGGCFPLLILQEAWQPPIQEMLHFLRELRLHCGKETVIIVGLIGKPDPSTIFTPVTKMDLQVWREKTAILLDPCLQVSPLVKR</sequence>
<dbReference type="InterPro" id="IPR021296">
    <property type="entry name" value="DUF2868"/>
</dbReference>
<dbReference type="Pfam" id="PF11067">
    <property type="entry name" value="DUF2868"/>
    <property type="match status" value="1"/>
</dbReference>
<accession>M1P000</accession>